<evidence type="ECO:0000313" key="1">
    <source>
        <dbReference type="EMBL" id="MBH5337776.1"/>
    </source>
</evidence>
<accession>A0ABS0NRF9</accession>
<sequence>MPVLIRRQRVDVPVEFFVFSLQDADDTEVPVPFPDGWPGTEAGFLVQFEGRVDVSSAGHTHVALLTAEVWDSEPPEERREPWETCGDTRIRSGSGSLAVWVPGGATTDELTLGVPGDLWHLRVYCTGRTEVARAAARGVPHGIERYLAQFWPAVV</sequence>
<gene>
    <name evidence="1" type="ORF">IHE55_24570</name>
</gene>
<dbReference type="RefSeq" id="WP_197991017.1">
    <property type="nucleotide sequence ID" value="NZ_JACYXC010000001.1"/>
</dbReference>
<protein>
    <submittedName>
        <fullName evidence="1">Uncharacterized protein</fullName>
    </submittedName>
</protein>
<keyword evidence="2" id="KW-1185">Reference proteome</keyword>
<organism evidence="1 2">
    <name type="scientific">Streptomyces pactum</name>
    <dbReference type="NCBI Taxonomy" id="68249"/>
    <lineage>
        <taxon>Bacteria</taxon>
        <taxon>Bacillati</taxon>
        <taxon>Actinomycetota</taxon>
        <taxon>Actinomycetes</taxon>
        <taxon>Kitasatosporales</taxon>
        <taxon>Streptomycetaceae</taxon>
        <taxon>Streptomyces</taxon>
    </lineage>
</organism>
<name>A0ABS0NRF9_9ACTN</name>
<dbReference type="EMBL" id="JACYXC010000001">
    <property type="protein sequence ID" value="MBH5337776.1"/>
    <property type="molecule type" value="Genomic_DNA"/>
</dbReference>
<proteinExistence type="predicted"/>
<reference evidence="1 2" key="1">
    <citation type="submission" date="2020-09" db="EMBL/GenBank/DDBJ databases">
        <title>Biosynthesis of the nuclear factor of activated T cells inhibitor NFAT-133 and its congeners in Streptomyces pactum.</title>
        <authorList>
            <person name="Zhou W."/>
            <person name="Posri P."/>
            <person name="Abugrain M.E."/>
            <person name="Weisberg A.J."/>
            <person name="Chang J.H."/>
            <person name="Mahmud T."/>
        </authorList>
    </citation>
    <scope>NUCLEOTIDE SEQUENCE [LARGE SCALE GENOMIC DNA]</scope>
    <source>
        <strain evidence="1 2">ATCC 27456</strain>
    </source>
</reference>
<comment type="caution">
    <text evidence="1">The sequence shown here is derived from an EMBL/GenBank/DDBJ whole genome shotgun (WGS) entry which is preliminary data.</text>
</comment>
<dbReference type="Proteomes" id="UP000807371">
    <property type="component" value="Unassembled WGS sequence"/>
</dbReference>
<evidence type="ECO:0000313" key="2">
    <source>
        <dbReference type="Proteomes" id="UP000807371"/>
    </source>
</evidence>